<keyword evidence="1" id="KW-0812">Transmembrane</keyword>
<dbReference type="CDD" id="cd06462">
    <property type="entry name" value="Peptidase_S24_S26"/>
    <property type="match status" value="1"/>
</dbReference>
<sequence length="89" mass="9858">MIGWAVPAIVVVGVLWWLRTGYVVVLVRGPSMRPTYRQGERVLLRRTTAGKLRRGQVVVVTGVSEDGAWLLKRAVAIPVGVVVRRLSPR</sequence>
<feature type="transmembrane region" description="Helical" evidence="1">
    <location>
        <begin position="6"/>
        <end position="27"/>
    </location>
</feature>
<keyword evidence="1" id="KW-1133">Transmembrane helix</keyword>
<evidence type="ECO:0000259" key="2">
    <source>
        <dbReference type="Pfam" id="PF10502"/>
    </source>
</evidence>
<evidence type="ECO:0000313" key="3">
    <source>
        <dbReference type="EMBL" id="MFD1546248.1"/>
    </source>
</evidence>
<keyword evidence="4" id="KW-1185">Reference proteome</keyword>
<reference evidence="4" key="1">
    <citation type="journal article" date="2019" name="Int. J. Syst. Evol. Microbiol.">
        <title>The Global Catalogue of Microorganisms (GCM) 10K type strain sequencing project: providing services to taxonomists for standard genome sequencing and annotation.</title>
        <authorList>
            <consortium name="The Broad Institute Genomics Platform"/>
            <consortium name="The Broad Institute Genome Sequencing Center for Infectious Disease"/>
            <person name="Wu L."/>
            <person name="Ma J."/>
        </authorList>
    </citation>
    <scope>NUCLEOTIDE SEQUENCE [LARGE SCALE GENOMIC DNA]</scope>
    <source>
        <strain evidence="4">CGMCC 1.15399</strain>
    </source>
</reference>
<protein>
    <submittedName>
        <fullName evidence="3">S24/S26 family peptidase</fullName>
    </submittedName>
</protein>
<dbReference type="Proteomes" id="UP001597097">
    <property type="component" value="Unassembled WGS sequence"/>
</dbReference>
<name>A0ABW4GTN4_9ACTN</name>
<dbReference type="EMBL" id="JBHUCM010000064">
    <property type="protein sequence ID" value="MFD1546248.1"/>
    <property type="molecule type" value="Genomic_DNA"/>
</dbReference>
<dbReference type="RefSeq" id="WP_219536431.1">
    <property type="nucleotide sequence ID" value="NZ_JAHKRM010000030.1"/>
</dbReference>
<comment type="caution">
    <text evidence="3">The sequence shown here is derived from an EMBL/GenBank/DDBJ whole genome shotgun (WGS) entry which is preliminary data.</text>
</comment>
<keyword evidence="1" id="KW-0472">Membrane</keyword>
<organism evidence="3 4">
    <name type="scientific">Nonomuraea guangzhouensis</name>
    <dbReference type="NCBI Taxonomy" id="1291555"/>
    <lineage>
        <taxon>Bacteria</taxon>
        <taxon>Bacillati</taxon>
        <taxon>Actinomycetota</taxon>
        <taxon>Actinomycetes</taxon>
        <taxon>Streptosporangiales</taxon>
        <taxon>Streptosporangiaceae</taxon>
        <taxon>Nonomuraea</taxon>
    </lineage>
</organism>
<accession>A0ABW4GTN4</accession>
<evidence type="ECO:0000313" key="4">
    <source>
        <dbReference type="Proteomes" id="UP001597097"/>
    </source>
</evidence>
<proteinExistence type="predicted"/>
<gene>
    <name evidence="3" type="ORF">ACFSJ0_55090</name>
</gene>
<feature type="domain" description="Peptidase S26" evidence="2">
    <location>
        <begin position="4"/>
        <end position="78"/>
    </location>
</feature>
<dbReference type="Pfam" id="PF10502">
    <property type="entry name" value="Peptidase_S26"/>
    <property type="match status" value="1"/>
</dbReference>
<dbReference type="InterPro" id="IPR019533">
    <property type="entry name" value="Peptidase_S26"/>
</dbReference>
<evidence type="ECO:0000256" key="1">
    <source>
        <dbReference type="SAM" id="Phobius"/>
    </source>
</evidence>